<name>A0A941W4S9_9BACT</name>
<evidence type="ECO:0000313" key="2">
    <source>
        <dbReference type="Proteomes" id="UP000722750"/>
    </source>
</evidence>
<dbReference type="EMBL" id="JAANXD010000093">
    <property type="protein sequence ID" value="MBS1259445.1"/>
    <property type="molecule type" value="Genomic_DNA"/>
</dbReference>
<protein>
    <submittedName>
        <fullName evidence="1">Uncharacterized protein</fullName>
    </submittedName>
</protein>
<dbReference type="Proteomes" id="UP000722750">
    <property type="component" value="Unassembled WGS sequence"/>
</dbReference>
<accession>A0A941W4S9</accession>
<comment type="caution">
    <text evidence="1">The sequence shown here is derived from an EMBL/GenBank/DDBJ whole genome shotgun (WGS) entry which is preliminary data.</text>
</comment>
<organism evidence="1 2">
    <name type="scientific">Candidatus Scalindua arabica</name>
    <dbReference type="NCBI Taxonomy" id="1127984"/>
    <lineage>
        <taxon>Bacteria</taxon>
        <taxon>Pseudomonadati</taxon>
        <taxon>Planctomycetota</taxon>
        <taxon>Candidatus Brocadiia</taxon>
        <taxon>Candidatus Brocadiales</taxon>
        <taxon>Candidatus Scalinduaceae</taxon>
        <taxon>Candidatus Scalindua</taxon>
    </lineage>
</organism>
<reference evidence="1" key="1">
    <citation type="journal article" date="2021" name="ISME J.">
        <title>Fine-scale metabolic discontinuity in a stratified prokaryote microbiome of a Red Sea deep halocline.</title>
        <authorList>
            <person name="Michoud G."/>
            <person name="Ngugi D.K."/>
            <person name="Barozzi A."/>
            <person name="Merlino G."/>
            <person name="Calleja M.L."/>
            <person name="Delgado-Huertas A."/>
            <person name="Moran X.A.G."/>
            <person name="Daffonchio D."/>
        </authorList>
    </citation>
    <scope>NUCLEOTIDE SEQUENCE</scope>
    <source>
        <strain evidence="1">SuakinDeep_MAG55_1</strain>
    </source>
</reference>
<dbReference type="AlphaFoldDB" id="A0A941W4S9"/>
<proteinExistence type="predicted"/>
<evidence type="ECO:0000313" key="1">
    <source>
        <dbReference type="EMBL" id="MBS1259445.1"/>
    </source>
</evidence>
<gene>
    <name evidence="1" type="ORF">MAG551_02515</name>
</gene>
<sequence length="57" mass="6657">MQIQQAVSFQEALDIIESIDIVRNRLIEGNRHAVIYGREDFTPAYLMKDTRMQQSDT</sequence>